<evidence type="ECO:0000313" key="5">
    <source>
        <dbReference type="Proteomes" id="UP000034803"/>
    </source>
</evidence>
<dbReference type="Gene3D" id="3.30.70.330">
    <property type="match status" value="1"/>
</dbReference>
<dbReference type="PANTHER" id="PTHR48027">
    <property type="entry name" value="HETEROGENEOUS NUCLEAR RIBONUCLEOPROTEIN 87F-RELATED"/>
    <property type="match status" value="1"/>
</dbReference>
<keyword evidence="1" id="KW-0694">RNA-binding</keyword>
<dbReference type="Pfam" id="PF00076">
    <property type="entry name" value="RRM_1"/>
    <property type="match status" value="1"/>
</dbReference>
<feature type="compositionally biased region" description="Basic and acidic residues" evidence="2">
    <location>
        <begin position="80"/>
        <end position="99"/>
    </location>
</feature>
<dbReference type="SMART" id="SM00360">
    <property type="entry name" value="RRM"/>
    <property type="match status" value="1"/>
</dbReference>
<sequence>MNKRLFVAGLPFAATEDEIKTQFSQAGVVVSVTIITDKFTGRSKGFGFVEMEKEEEAEKAIKTLHDTDFGGRKLVVAEAKPMEKREFTPRSGGGDDRRGGYSSGGRGGFAPRSGGSRGGGDRRGGFSRGGGRSGGY</sequence>
<accession>A0A0F9YZ33</accession>
<organism evidence="4 5">
    <name type="scientific">Candidatus Woesebacteria bacterium GW2011_GWC2_31_9</name>
    <dbReference type="NCBI Taxonomy" id="1618586"/>
    <lineage>
        <taxon>Bacteria</taxon>
        <taxon>Candidatus Woeseibacteriota</taxon>
    </lineage>
</organism>
<feature type="compositionally biased region" description="Gly residues" evidence="2">
    <location>
        <begin position="126"/>
        <end position="136"/>
    </location>
</feature>
<gene>
    <name evidence="4" type="ORF">UR21_C0007G0033</name>
</gene>
<dbReference type="GO" id="GO:0003723">
    <property type="term" value="F:RNA binding"/>
    <property type="evidence" value="ECO:0007669"/>
    <property type="project" value="UniProtKB-KW"/>
</dbReference>
<dbReference type="InterPro" id="IPR000504">
    <property type="entry name" value="RRM_dom"/>
</dbReference>
<dbReference type="EMBL" id="LBOI01000007">
    <property type="protein sequence ID" value="KKP31616.1"/>
    <property type="molecule type" value="Genomic_DNA"/>
</dbReference>
<dbReference type="PROSITE" id="PS50102">
    <property type="entry name" value="RRM"/>
    <property type="match status" value="1"/>
</dbReference>
<dbReference type="Proteomes" id="UP000034803">
    <property type="component" value="Unassembled WGS sequence"/>
</dbReference>
<evidence type="ECO:0000256" key="2">
    <source>
        <dbReference type="SAM" id="MobiDB-lite"/>
    </source>
</evidence>
<evidence type="ECO:0000313" key="4">
    <source>
        <dbReference type="EMBL" id="KKP31616.1"/>
    </source>
</evidence>
<feature type="domain" description="RRM" evidence="3">
    <location>
        <begin position="3"/>
        <end position="81"/>
    </location>
</feature>
<dbReference type="AlphaFoldDB" id="A0A0F9YZ33"/>
<evidence type="ECO:0000259" key="3">
    <source>
        <dbReference type="PROSITE" id="PS50102"/>
    </source>
</evidence>
<dbReference type="SUPFAM" id="SSF54928">
    <property type="entry name" value="RNA-binding domain, RBD"/>
    <property type="match status" value="1"/>
</dbReference>
<dbReference type="InterPro" id="IPR035979">
    <property type="entry name" value="RBD_domain_sf"/>
</dbReference>
<feature type="region of interest" description="Disordered" evidence="2">
    <location>
        <begin position="80"/>
        <end position="136"/>
    </location>
</feature>
<dbReference type="InterPro" id="IPR012677">
    <property type="entry name" value="Nucleotide-bd_a/b_plait_sf"/>
</dbReference>
<comment type="caution">
    <text evidence="4">The sequence shown here is derived from an EMBL/GenBank/DDBJ whole genome shotgun (WGS) entry which is preliminary data.</text>
</comment>
<protein>
    <submittedName>
        <fullName evidence="4">RNP-1 like protein RNA-binding protein</fullName>
    </submittedName>
</protein>
<evidence type="ECO:0000256" key="1">
    <source>
        <dbReference type="ARBA" id="ARBA00022884"/>
    </source>
</evidence>
<proteinExistence type="predicted"/>
<name>A0A0F9YZ33_9BACT</name>
<dbReference type="InterPro" id="IPR052462">
    <property type="entry name" value="SLIRP/GR-RBP-like"/>
</dbReference>
<reference evidence="4 5" key="1">
    <citation type="journal article" date="2015" name="Nature">
        <title>rRNA introns, odd ribosomes, and small enigmatic genomes across a large radiation of phyla.</title>
        <authorList>
            <person name="Brown C.T."/>
            <person name="Hug L.A."/>
            <person name="Thomas B.C."/>
            <person name="Sharon I."/>
            <person name="Castelle C.J."/>
            <person name="Singh A."/>
            <person name="Wilkins M.J."/>
            <person name="Williams K.H."/>
            <person name="Banfield J.F."/>
        </authorList>
    </citation>
    <scope>NUCLEOTIDE SEQUENCE [LARGE SCALE GENOMIC DNA]</scope>
</reference>